<dbReference type="Pfam" id="PF00528">
    <property type="entry name" value="BPD_transp_1"/>
    <property type="match status" value="1"/>
</dbReference>
<comment type="subcellular location">
    <subcellularLocation>
        <location evidence="1 7">Cell membrane</location>
        <topology evidence="1 7">Multi-pass membrane protein</topology>
    </subcellularLocation>
</comment>
<sequence>MEKKQNIIVNKFLYSSKYAPYVFVLPFILSFFIFFFYPIISTCIMSFQDVVGVGQNKFIGLKNYNDLLNVHFYTAVWNSVRYCFWTLLLLIPIPIVLAVFLNSKALVAKKFFRATIFMPAITSVVVAGIVFRLIFGETPGAPLNTILGVFGISPVEWLRNENTAMPLLVLLAMWRWTGINIIYFLSGLQNIPTELYESAEIDGANVFNKFRYVTVPLLKPIIIYVLTISIYGGLSMFTESFVFWQNHSQNDSGLTIVGYLYQQGFENGNLGFASATGLVLLLIVITLNLFQLKFFGMFKKEDA</sequence>
<evidence type="ECO:0000256" key="3">
    <source>
        <dbReference type="ARBA" id="ARBA00022475"/>
    </source>
</evidence>
<evidence type="ECO:0000313" key="9">
    <source>
        <dbReference type="EMBL" id="MPQ63821.1"/>
    </source>
</evidence>
<dbReference type="Proteomes" id="UP000342249">
    <property type="component" value="Unassembled WGS sequence"/>
</dbReference>
<comment type="caution">
    <text evidence="9">The sequence shown here is derived from an EMBL/GenBank/DDBJ whole genome shotgun (WGS) entry which is preliminary data.</text>
</comment>
<dbReference type="CDD" id="cd06261">
    <property type="entry name" value="TM_PBP2"/>
    <property type="match status" value="1"/>
</dbReference>
<proteinExistence type="inferred from homology"/>
<dbReference type="RefSeq" id="WP_152753233.1">
    <property type="nucleotide sequence ID" value="NZ_SPSE01000043.1"/>
</dbReference>
<keyword evidence="6 7" id="KW-0472">Membrane</keyword>
<dbReference type="InterPro" id="IPR000515">
    <property type="entry name" value="MetI-like"/>
</dbReference>
<name>A0A5N7J500_9CLOT</name>
<keyword evidence="3" id="KW-1003">Cell membrane</keyword>
<dbReference type="EMBL" id="SPSF01000042">
    <property type="protein sequence ID" value="MPQ63821.1"/>
    <property type="molecule type" value="Genomic_DNA"/>
</dbReference>
<evidence type="ECO:0000256" key="4">
    <source>
        <dbReference type="ARBA" id="ARBA00022692"/>
    </source>
</evidence>
<accession>A0A5N7J500</accession>
<gene>
    <name evidence="9" type="ORF">E4V82_17125</name>
</gene>
<feature type="domain" description="ABC transmembrane type-1" evidence="8">
    <location>
        <begin position="76"/>
        <end position="291"/>
    </location>
</feature>
<dbReference type="PANTHER" id="PTHR43227:SF7">
    <property type="entry name" value="ARABINOOLIGOSACCHARIDES TRANSPORT SYSTEM PERMEASE PROTEIN ARAP"/>
    <property type="match status" value="1"/>
</dbReference>
<reference evidence="9 10" key="1">
    <citation type="journal article" date="2019" name="Lett. Appl. Microbiol.">
        <title>A case of 'blown pack' spoilage of vacuum-packaged pork likely associated with Clostridium estertheticum in Canada.</title>
        <authorList>
            <person name="Zhang P."/>
            <person name="Ward P."/>
            <person name="McMullen L.M."/>
            <person name="Yang X."/>
        </authorList>
    </citation>
    <scope>NUCLEOTIDE SEQUENCE [LARGE SCALE GENOMIC DNA]</scope>
    <source>
        <strain evidence="9 10">MA19</strain>
    </source>
</reference>
<keyword evidence="5 7" id="KW-1133">Transmembrane helix</keyword>
<dbReference type="PANTHER" id="PTHR43227">
    <property type="entry name" value="BLL4140 PROTEIN"/>
    <property type="match status" value="1"/>
</dbReference>
<dbReference type="Gene3D" id="1.10.3720.10">
    <property type="entry name" value="MetI-like"/>
    <property type="match status" value="1"/>
</dbReference>
<evidence type="ECO:0000256" key="1">
    <source>
        <dbReference type="ARBA" id="ARBA00004651"/>
    </source>
</evidence>
<evidence type="ECO:0000256" key="7">
    <source>
        <dbReference type="RuleBase" id="RU363032"/>
    </source>
</evidence>
<feature type="transmembrane region" description="Helical" evidence="7">
    <location>
        <begin position="114"/>
        <end position="135"/>
    </location>
</feature>
<protein>
    <submittedName>
        <fullName evidence="9">Sugar ABC transporter permease</fullName>
    </submittedName>
</protein>
<feature type="transmembrane region" description="Helical" evidence="7">
    <location>
        <begin position="270"/>
        <end position="290"/>
    </location>
</feature>
<dbReference type="InterPro" id="IPR035906">
    <property type="entry name" value="MetI-like_sf"/>
</dbReference>
<dbReference type="GO" id="GO:0005886">
    <property type="term" value="C:plasma membrane"/>
    <property type="evidence" value="ECO:0007669"/>
    <property type="project" value="UniProtKB-SubCell"/>
</dbReference>
<organism evidence="9 10">
    <name type="scientific">Clostridium estertheticum</name>
    <dbReference type="NCBI Taxonomy" id="238834"/>
    <lineage>
        <taxon>Bacteria</taxon>
        <taxon>Bacillati</taxon>
        <taxon>Bacillota</taxon>
        <taxon>Clostridia</taxon>
        <taxon>Eubacteriales</taxon>
        <taxon>Clostridiaceae</taxon>
        <taxon>Clostridium</taxon>
    </lineage>
</organism>
<dbReference type="AlphaFoldDB" id="A0A5N7J500"/>
<dbReference type="PROSITE" id="PS50928">
    <property type="entry name" value="ABC_TM1"/>
    <property type="match status" value="1"/>
</dbReference>
<keyword evidence="2 7" id="KW-0813">Transport</keyword>
<dbReference type="InterPro" id="IPR050809">
    <property type="entry name" value="UgpAE/MalFG_permease"/>
</dbReference>
<comment type="similarity">
    <text evidence="7">Belongs to the binding-protein-dependent transport system permease family.</text>
</comment>
<feature type="transmembrane region" description="Helical" evidence="7">
    <location>
        <begin position="164"/>
        <end position="185"/>
    </location>
</feature>
<evidence type="ECO:0000313" key="10">
    <source>
        <dbReference type="Proteomes" id="UP000342249"/>
    </source>
</evidence>
<feature type="transmembrane region" description="Helical" evidence="7">
    <location>
        <begin position="221"/>
        <end position="244"/>
    </location>
</feature>
<feature type="transmembrane region" description="Helical" evidence="7">
    <location>
        <begin position="82"/>
        <end position="102"/>
    </location>
</feature>
<evidence type="ECO:0000259" key="8">
    <source>
        <dbReference type="PROSITE" id="PS50928"/>
    </source>
</evidence>
<dbReference type="SUPFAM" id="SSF161098">
    <property type="entry name" value="MetI-like"/>
    <property type="match status" value="1"/>
</dbReference>
<evidence type="ECO:0000256" key="2">
    <source>
        <dbReference type="ARBA" id="ARBA00022448"/>
    </source>
</evidence>
<dbReference type="GO" id="GO:0055085">
    <property type="term" value="P:transmembrane transport"/>
    <property type="evidence" value="ECO:0007669"/>
    <property type="project" value="InterPro"/>
</dbReference>
<evidence type="ECO:0000256" key="6">
    <source>
        <dbReference type="ARBA" id="ARBA00023136"/>
    </source>
</evidence>
<keyword evidence="4 7" id="KW-0812">Transmembrane</keyword>
<evidence type="ECO:0000256" key="5">
    <source>
        <dbReference type="ARBA" id="ARBA00022989"/>
    </source>
</evidence>
<feature type="transmembrane region" description="Helical" evidence="7">
    <location>
        <begin position="21"/>
        <end position="40"/>
    </location>
</feature>